<proteinExistence type="predicted"/>
<dbReference type="EMBL" id="VTAW01000019">
    <property type="protein sequence ID" value="TYT61379.1"/>
    <property type="molecule type" value="Genomic_DNA"/>
</dbReference>
<dbReference type="PROSITE" id="PS51257">
    <property type="entry name" value="PROKAR_LIPOPROTEIN"/>
    <property type="match status" value="1"/>
</dbReference>
<dbReference type="InterPro" id="IPR011008">
    <property type="entry name" value="Dimeric_a/b-barrel"/>
</dbReference>
<dbReference type="PROSITE" id="PS51318">
    <property type="entry name" value="TAT"/>
    <property type="match status" value="1"/>
</dbReference>
<sequence length="425" mass="46752">MVPDRSSLSRREYVRALVATGGAGALSACLDAVDDGEATAAPSGTDDPDSLPDRQHAWNDTLSSDDDGNVLLPEHHALVALSLRAEPNEEDRDTVEAAFRTIERAYEWSNEGLVFTVGYTPAYFARYDGSLPDSVDLPEPVALTDREDPAFDEYDALLHLASDRPEVVLEAEEALFGDRETVNGVDLEADLSGVFDRREDHRRTGFVGDGLPARHTDLPDVPESIHEEAPFFMGFRSGFRESQATEDRVTISEGPFSGGTTQQLSSMDLQLEVWFEQDNHYQRVSKLFSPEHAEEELVGAFGERLETASGLTDDRIEATAADARERGVVGHAQKAARARENGDPLLLRRDFNTVDGDRPGLHFLSLQRGIDEFVRVREAMTGADLDVPSANNGLLHYIFVNRRGNYLLPPREHRALPPADPGSGA</sequence>
<dbReference type="AlphaFoldDB" id="A0A5D5AHV4"/>
<evidence type="ECO:0000313" key="1">
    <source>
        <dbReference type="EMBL" id="TYT61379.1"/>
    </source>
</evidence>
<accession>A0A5D5AHV4</accession>
<organism evidence="1 2">
    <name type="scientific">Natrialba swarupiae</name>
    <dbReference type="NCBI Taxonomy" id="2448032"/>
    <lineage>
        <taxon>Archaea</taxon>
        <taxon>Methanobacteriati</taxon>
        <taxon>Methanobacteriota</taxon>
        <taxon>Stenosarchaea group</taxon>
        <taxon>Halobacteria</taxon>
        <taxon>Halobacteriales</taxon>
        <taxon>Natrialbaceae</taxon>
        <taxon>Natrialba</taxon>
    </lineage>
</organism>
<name>A0A5D5AHV4_9EURY</name>
<reference evidence="1 2" key="1">
    <citation type="submission" date="2019-08" db="EMBL/GenBank/DDBJ databases">
        <title>Archaea genome.</title>
        <authorList>
            <person name="Kajale S."/>
            <person name="Shouche Y."/>
            <person name="Deshpande N."/>
            <person name="Sharma A."/>
        </authorList>
    </citation>
    <scope>NUCLEOTIDE SEQUENCE [LARGE SCALE GENOMIC DNA]</scope>
    <source>
        <strain evidence="1 2">ESP3B_9</strain>
    </source>
</reference>
<keyword evidence="2" id="KW-1185">Reference proteome</keyword>
<dbReference type="RefSeq" id="WP_149082175.1">
    <property type="nucleotide sequence ID" value="NZ_VTAW01000019.1"/>
</dbReference>
<dbReference type="InterPro" id="IPR055828">
    <property type="entry name" value="DUF7405"/>
</dbReference>
<dbReference type="Proteomes" id="UP000324104">
    <property type="component" value="Unassembled WGS sequence"/>
</dbReference>
<comment type="caution">
    <text evidence="1">The sequence shown here is derived from an EMBL/GenBank/DDBJ whole genome shotgun (WGS) entry which is preliminary data.</text>
</comment>
<gene>
    <name evidence="1" type="ORF">FYC77_14190</name>
</gene>
<dbReference type="SUPFAM" id="SSF54909">
    <property type="entry name" value="Dimeric alpha+beta barrel"/>
    <property type="match status" value="1"/>
</dbReference>
<dbReference type="Pfam" id="PF24152">
    <property type="entry name" value="DUF7405"/>
    <property type="match status" value="1"/>
</dbReference>
<dbReference type="InterPro" id="IPR006311">
    <property type="entry name" value="TAT_signal"/>
</dbReference>
<protein>
    <submittedName>
        <fullName evidence="1">Tat pathway signal protein</fullName>
    </submittedName>
</protein>
<evidence type="ECO:0000313" key="2">
    <source>
        <dbReference type="Proteomes" id="UP000324104"/>
    </source>
</evidence>